<dbReference type="AlphaFoldDB" id="A0A2A6B8Y8"/>
<dbReference type="EnsemblMetazoa" id="PPA35449.1">
    <property type="protein sequence ID" value="PPA35449.1"/>
    <property type="gene ID" value="WBGene00273818"/>
</dbReference>
<gene>
    <name evidence="2" type="primary">WBGene00273818</name>
</gene>
<protein>
    <submittedName>
        <fullName evidence="2">Uncharacterized protein</fullName>
    </submittedName>
</protein>
<keyword evidence="3" id="KW-1185">Reference proteome</keyword>
<evidence type="ECO:0000256" key="1">
    <source>
        <dbReference type="SAM" id="MobiDB-lite"/>
    </source>
</evidence>
<reference evidence="3" key="1">
    <citation type="journal article" date="2008" name="Nat. Genet.">
        <title>The Pristionchus pacificus genome provides a unique perspective on nematode lifestyle and parasitism.</title>
        <authorList>
            <person name="Dieterich C."/>
            <person name="Clifton S.W."/>
            <person name="Schuster L.N."/>
            <person name="Chinwalla A."/>
            <person name="Delehaunty K."/>
            <person name="Dinkelacker I."/>
            <person name="Fulton L."/>
            <person name="Fulton R."/>
            <person name="Godfrey J."/>
            <person name="Minx P."/>
            <person name="Mitreva M."/>
            <person name="Roeseler W."/>
            <person name="Tian H."/>
            <person name="Witte H."/>
            <person name="Yang S.P."/>
            <person name="Wilson R.K."/>
            <person name="Sommer R.J."/>
        </authorList>
    </citation>
    <scope>NUCLEOTIDE SEQUENCE [LARGE SCALE GENOMIC DNA]</scope>
    <source>
        <strain evidence="3">PS312</strain>
    </source>
</reference>
<feature type="region of interest" description="Disordered" evidence="1">
    <location>
        <begin position="1"/>
        <end position="22"/>
    </location>
</feature>
<dbReference type="OrthoDB" id="443318at2759"/>
<reference evidence="2" key="2">
    <citation type="submission" date="2022-06" db="UniProtKB">
        <authorList>
            <consortium name="EnsemblMetazoa"/>
        </authorList>
    </citation>
    <scope>IDENTIFICATION</scope>
    <source>
        <strain evidence="2">PS312</strain>
    </source>
</reference>
<feature type="compositionally biased region" description="Basic and acidic residues" evidence="1">
    <location>
        <begin position="497"/>
        <end position="509"/>
    </location>
</feature>
<dbReference type="Proteomes" id="UP000005239">
    <property type="component" value="Unassembled WGS sequence"/>
</dbReference>
<sequence>MDSPSTSRHPSEAGHPSSTTQKVVNDDENIIYAFKRYVHVKKDRKRQTAMDDFLPNPQDAAKIMARFNAKQVKEQKVFVDDDDLEKASEYSCTVCPSRERLDRHDYCCKSLFLYPLNKRGKMLKDGLDSKLKERGSSPCITMDKLFCERLITEVSAEAAVALHAYQNGHEAKDPNECLLLNDVSAWFVGESSLRGKCIDLLRTRNDVWTGSTLYVLHPMEGVPFSLFSNRPKGTISVHPTSNPSISLTSFFGRILCPTTMSVIQDLFNLQLLCVQNTTEFEIRDPTVLPTTVTADTGSSTVPATVSPPSLSGILPTFDLSSSFNHHSSPMAIAPSPHSSFLPPPIPLIDRSILNEVDNRDVRGNEQLYAVSKEIREVAERDRNRRRTRGTGVTYSDPLVTKIIDESTTNRPRKEENYRSRNPQKGIYDHPFYRDHQNRSQSESNLHSSRSKERAESGKERRKSLRPASTKGQNLTELPTATLAGQSLSKYNKTKKSAKGERSSSKKSGNDDTGFMLIGGAYANSL</sequence>
<feature type="compositionally biased region" description="Polar residues" evidence="1">
    <location>
        <begin position="469"/>
        <end position="490"/>
    </location>
</feature>
<feature type="compositionally biased region" description="Basic and acidic residues" evidence="1">
    <location>
        <begin position="449"/>
        <end position="458"/>
    </location>
</feature>
<proteinExistence type="predicted"/>
<accession>A0A8R1UPL6</accession>
<feature type="compositionally biased region" description="Polar residues" evidence="1">
    <location>
        <begin position="438"/>
        <end position="447"/>
    </location>
</feature>
<evidence type="ECO:0000313" key="2">
    <source>
        <dbReference type="EnsemblMetazoa" id="PPA35449.1"/>
    </source>
</evidence>
<name>A0A2A6B8Y8_PRIPA</name>
<accession>A0A2A6B8Y8</accession>
<organism evidence="2 3">
    <name type="scientific">Pristionchus pacificus</name>
    <name type="common">Parasitic nematode worm</name>
    <dbReference type="NCBI Taxonomy" id="54126"/>
    <lineage>
        <taxon>Eukaryota</taxon>
        <taxon>Metazoa</taxon>
        <taxon>Ecdysozoa</taxon>
        <taxon>Nematoda</taxon>
        <taxon>Chromadorea</taxon>
        <taxon>Rhabditida</taxon>
        <taxon>Rhabditina</taxon>
        <taxon>Diplogasteromorpha</taxon>
        <taxon>Diplogasteroidea</taxon>
        <taxon>Neodiplogasteridae</taxon>
        <taxon>Pristionchus</taxon>
    </lineage>
</organism>
<feature type="region of interest" description="Disordered" evidence="1">
    <location>
        <begin position="380"/>
        <end position="525"/>
    </location>
</feature>
<feature type="compositionally biased region" description="Basic and acidic residues" evidence="1">
    <location>
        <begin position="426"/>
        <end position="437"/>
    </location>
</feature>
<evidence type="ECO:0000313" key="3">
    <source>
        <dbReference type="Proteomes" id="UP000005239"/>
    </source>
</evidence>